<dbReference type="EnsemblPlants" id="AET1Gv20395000.59">
    <property type="protein sequence ID" value="AET1Gv20395000.59"/>
    <property type="gene ID" value="AET1Gv20395000"/>
</dbReference>
<reference evidence="2" key="2">
    <citation type="journal article" date="2017" name="Nat. Plants">
        <title>The Aegilops tauschii genome reveals multiple impacts of transposons.</title>
        <authorList>
            <person name="Zhao G."/>
            <person name="Zou C."/>
            <person name="Li K."/>
            <person name="Wang K."/>
            <person name="Li T."/>
            <person name="Gao L."/>
            <person name="Zhang X."/>
            <person name="Wang H."/>
            <person name="Yang Z."/>
            <person name="Liu X."/>
            <person name="Jiang W."/>
            <person name="Mao L."/>
            <person name="Kong X."/>
            <person name="Jiao Y."/>
            <person name="Jia J."/>
        </authorList>
    </citation>
    <scope>NUCLEOTIDE SEQUENCE [LARGE SCALE GENOMIC DNA]</scope>
    <source>
        <strain evidence="2">cv. AL8/78</strain>
    </source>
</reference>
<reference evidence="1" key="5">
    <citation type="journal article" date="2021" name="G3 (Bethesda)">
        <title>Aegilops tauschii genome assembly Aet v5.0 features greater sequence contiguity and improved annotation.</title>
        <authorList>
            <person name="Wang L."/>
            <person name="Zhu T."/>
            <person name="Rodriguez J.C."/>
            <person name="Deal K.R."/>
            <person name="Dubcovsky J."/>
            <person name="McGuire P.E."/>
            <person name="Lux T."/>
            <person name="Spannagl M."/>
            <person name="Mayer K.F.X."/>
            <person name="Baldrich P."/>
            <person name="Meyers B.C."/>
            <person name="Huo N."/>
            <person name="Gu Y.Q."/>
            <person name="Zhou H."/>
            <person name="Devos K.M."/>
            <person name="Bennetzen J.L."/>
            <person name="Unver T."/>
            <person name="Budak H."/>
            <person name="Gulick P.J."/>
            <person name="Galiba G."/>
            <person name="Kalapos B."/>
            <person name="Nelson D.R."/>
            <person name="Li P."/>
            <person name="You F.M."/>
            <person name="Luo M.C."/>
            <person name="Dvorak J."/>
        </authorList>
    </citation>
    <scope>NUCLEOTIDE SEQUENCE [LARGE SCALE GENOMIC DNA]</scope>
    <source>
        <strain evidence="1">cv. AL8/78</strain>
    </source>
</reference>
<evidence type="ECO:0000313" key="1">
    <source>
        <dbReference type="EnsemblPlants" id="AET1Gv20395000.59"/>
    </source>
</evidence>
<accession>A0A452YEX5</accession>
<reference evidence="1" key="4">
    <citation type="submission" date="2019-03" db="UniProtKB">
        <authorList>
            <consortium name="EnsemblPlants"/>
        </authorList>
    </citation>
    <scope>IDENTIFICATION</scope>
</reference>
<reference evidence="2" key="1">
    <citation type="journal article" date="2014" name="Science">
        <title>Ancient hybridizations among the ancestral genomes of bread wheat.</title>
        <authorList>
            <consortium name="International Wheat Genome Sequencing Consortium,"/>
            <person name="Marcussen T."/>
            <person name="Sandve S.R."/>
            <person name="Heier L."/>
            <person name="Spannagl M."/>
            <person name="Pfeifer M."/>
            <person name="Jakobsen K.S."/>
            <person name="Wulff B.B."/>
            <person name="Steuernagel B."/>
            <person name="Mayer K.F."/>
            <person name="Olsen O.A."/>
        </authorList>
    </citation>
    <scope>NUCLEOTIDE SEQUENCE [LARGE SCALE GENOMIC DNA]</scope>
    <source>
        <strain evidence="2">cv. AL8/78</strain>
    </source>
</reference>
<reference evidence="1" key="3">
    <citation type="journal article" date="2017" name="Nature">
        <title>Genome sequence of the progenitor of the wheat D genome Aegilops tauschii.</title>
        <authorList>
            <person name="Luo M.C."/>
            <person name="Gu Y.Q."/>
            <person name="Puiu D."/>
            <person name="Wang H."/>
            <person name="Twardziok S.O."/>
            <person name="Deal K.R."/>
            <person name="Huo N."/>
            <person name="Zhu T."/>
            <person name="Wang L."/>
            <person name="Wang Y."/>
            <person name="McGuire P.E."/>
            <person name="Liu S."/>
            <person name="Long H."/>
            <person name="Ramasamy R.K."/>
            <person name="Rodriguez J.C."/>
            <person name="Van S.L."/>
            <person name="Yuan L."/>
            <person name="Wang Z."/>
            <person name="Xia Z."/>
            <person name="Xiao L."/>
            <person name="Anderson O.D."/>
            <person name="Ouyang S."/>
            <person name="Liang Y."/>
            <person name="Zimin A.V."/>
            <person name="Pertea G."/>
            <person name="Qi P."/>
            <person name="Bennetzen J.L."/>
            <person name="Dai X."/>
            <person name="Dawson M.W."/>
            <person name="Muller H.G."/>
            <person name="Kugler K."/>
            <person name="Rivarola-Duarte L."/>
            <person name="Spannagl M."/>
            <person name="Mayer K.F.X."/>
            <person name="Lu F.H."/>
            <person name="Bevan M.W."/>
            <person name="Leroy P."/>
            <person name="Li P."/>
            <person name="You F.M."/>
            <person name="Sun Q."/>
            <person name="Liu Z."/>
            <person name="Lyons E."/>
            <person name="Wicker T."/>
            <person name="Salzberg S.L."/>
            <person name="Devos K.M."/>
            <person name="Dvorak J."/>
        </authorList>
    </citation>
    <scope>NUCLEOTIDE SEQUENCE [LARGE SCALE GENOMIC DNA]</scope>
    <source>
        <strain evidence="1">cv. AL8/78</strain>
    </source>
</reference>
<keyword evidence="2" id="KW-1185">Reference proteome</keyword>
<evidence type="ECO:0000313" key="2">
    <source>
        <dbReference type="Proteomes" id="UP000015105"/>
    </source>
</evidence>
<organism evidence="1 2">
    <name type="scientific">Aegilops tauschii subsp. strangulata</name>
    <name type="common">Goatgrass</name>
    <dbReference type="NCBI Taxonomy" id="200361"/>
    <lineage>
        <taxon>Eukaryota</taxon>
        <taxon>Viridiplantae</taxon>
        <taxon>Streptophyta</taxon>
        <taxon>Embryophyta</taxon>
        <taxon>Tracheophyta</taxon>
        <taxon>Spermatophyta</taxon>
        <taxon>Magnoliopsida</taxon>
        <taxon>Liliopsida</taxon>
        <taxon>Poales</taxon>
        <taxon>Poaceae</taxon>
        <taxon>BOP clade</taxon>
        <taxon>Pooideae</taxon>
        <taxon>Triticodae</taxon>
        <taxon>Triticeae</taxon>
        <taxon>Triticinae</taxon>
        <taxon>Aegilops</taxon>
    </lineage>
</organism>
<proteinExistence type="predicted"/>
<dbReference type="Proteomes" id="UP000015105">
    <property type="component" value="Chromosome 1D"/>
</dbReference>
<protein>
    <submittedName>
        <fullName evidence="1">Uncharacterized protein</fullName>
    </submittedName>
</protein>
<dbReference type="AlphaFoldDB" id="A0A452YEX5"/>
<dbReference type="Gramene" id="AET1Gv20395000.59">
    <property type="protein sequence ID" value="AET1Gv20395000.59"/>
    <property type="gene ID" value="AET1Gv20395000"/>
</dbReference>
<name>A0A452YEX5_AEGTS</name>
<sequence length="39" mass="4394">MFYLQTLGEYVGRICSDADCQIDTRSLGGLKAVWGLWAR</sequence>